<feature type="signal peptide" evidence="9">
    <location>
        <begin position="1"/>
        <end position="22"/>
    </location>
</feature>
<evidence type="ECO:0000259" key="10">
    <source>
        <dbReference type="Pfam" id="PF00905"/>
    </source>
</evidence>
<feature type="domain" description="Penicillin-binding protein transpeptidase" evidence="10">
    <location>
        <begin position="26"/>
        <end position="244"/>
    </location>
</feature>
<dbReference type="NCBIfam" id="NF000270">
    <property type="entry name" value="bla_class_D_alt"/>
    <property type="match status" value="1"/>
</dbReference>
<evidence type="ECO:0000256" key="2">
    <source>
        <dbReference type="ARBA" id="ARBA00007898"/>
    </source>
</evidence>
<dbReference type="GO" id="GO:0017001">
    <property type="term" value="P:antibiotic catabolic process"/>
    <property type="evidence" value="ECO:0007669"/>
    <property type="project" value="InterPro"/>
</dbReference>
<name>A0A423GPQ9_9PSED</name>
<protein>
    <recommendedName>
        <fullName evidence="3 8">Beta-lactamase</fullName>
        <ecNumber evidence="3 8">3.5.2.6</ecNumber>
    </recommendedName>
</protein>
<dbReference type="PROSITE" id="PS00337">
    <property type="entry name" value="BETA_LACTAMASE_D"/>
    <property type="match status" value="1"/>
</dbReference>
<dbReference type="EMBL" id="MOBI01000020">
    <property type="protein sequence ID" value="ROM94660.1"/>
    <property type="molecule type" value="Genomic_DNA"/>
</dbReference>
<dbReference type="AlphaFoldDB" id="A0A423GPQ9"/>
<comment type="catalytic activity">
    <reaction evidence="1 8">
        <text>a beta-lactam + H2O = a substituted beta-amino acid</text>
        <dbReference type="Rhea" id="RHEA:20401"/>
        <dbReference type="ChEBI" id="CHEBI:15377"/>
        <dbReference type="ChEBI" id="CHEBI:35627"/>
        <dbReference type="ChEBI" id="CHEBI:140347"/>
        <dbReference type="EC" id="3.5.2.6"/>
    </reaction>
</comment>
<dbReference type="Pfam" id="PF00905">
    <property type="entry name" value="Transpeptidase"/>
    <property type="match status" value="1"/>
</dbReference>
<organism evidence="11 12">
    <name type="scientific">Pseudomonas brassicacearum</name>
    <dbReference type="NCBI Taxonomy" id="930166"/>
    <lineage>
        <taxon>Bacteria</taxon>
        <taxon>Pseudomonadati</taxon>
        <taxon>Pseudomonadota</taxon>
        <taxon>Gammaproteobacteria</taxon>
        <taxon>Pseudomonadales</taxon>
        <taxon>Pseudomonadaceae</taxon>
        <taxon>Pseudomonas</taxon>
    </lineage>
</organism>
<dbReference type="GO" id="GO:0008658">
    <property type="term" value="F:penicillin binding"/>
    <property type="evidence" value="ECO:0007669"/>
    <property type="project" value="InterPro"/>
</dbReference>
<sequence>MFMRSVALGLWILGFSISAAQAGTICTIVADAKSGDVLQQEGDCYRRVTPASTFKIAISLMGFDAAFLRDEHFPTLPYHPGDPDWGGAAWLEPTDAVRWFQYSVVWFSQRVTHALGEATVKRYAEAFDYGNTDLSGDPGKNNGLDRAWISSSLKISPHEQITFLKRLVNRQLPVSPHAFDMTSRISQIAQRPDGWNVHGKTGTAFPRMEDGSSDEAHGYGWFVGWATKDEHSLVFARLAQDDHAQSVPAGLRVRDVLMEQWPQLANSLMKRDD</sequence>
<gene>
    <name evidence="11" type="ORF">BK658_19155</name>
</gene>
<dbReference type="Proteomes" id="UP000284684">
    <property type="component" value="Unassembled WGS sequence"/>
</dbReference>
<evidence type="ECO:0000256" key="3">
    <source>
        <dbReference type="ARBA" id="ARBA00012865"/>
    </source>
</evidence>
<dbReference type="GO" id="GO:0046677">
    <property type="term" value="P:response to antibiotic"/>
    <property type="evidence" value="ECO:0007669"/>
    <property type="project" value="UniProtKB-UniRule"/>
</dbReference>
<dbReference type="SUPFAM" id="SSF56601">
    <property type="entry name" value="beta-lactamase/transpeptidase-like"/>
    <property type="match status" value="1"/>
</dbReference>
<evidence type="ECO:0000256" key="4">
    <source>
        <dbReference type="ARBA" id="ARBA00022729"/>
    </source>
</evidence>
<evidence type="ECO:0000256" key="6">
    <source>
        <dbReference type="ARBA" id="ARBA00023251"/>
    </source>
</evidence>
<accession>A0A423GPQ9</accession>
<dbReference type="InterPro" id="IPR001460">
    <property type="entry name" value="PCN-bd_Tpept"/>
</dbReference>
<dbReference type="RefSeq" id="WP_259740112.1">
    <property type="nucleotide sequence ID" value="NZ_MOBI01000020.1"/>
</dbReference>
<feature type="chain" id="PRO_5019551541" description="Beta-lactamase" evidence="9">
    <location>
        <begin position="23"/>
        <end position="273"/>
    </location>
</feature>
<evidence type="ECO:0000313" key="11">
    <source>
        <dbReference type="EMBL" id="ROM94660.1"/>
    </source>
</evidence>
<feature type="active site" description="Acyl-ester intermediate" evidence="7">
    <location>
        <position position="52"/>
    </location>
</feature>
<dbReference type="GO" id="GO:0008800">
    <property type="term" value="F:beta-lactamase activity"/>
    <property type="evidence" value="ECO:0007669"/>
    <property type="project" value="UniProtKB-UniRule"/>
</dbReference>
<comment type="caution">
    <text evidence="11">The sequence shown here is derived from an EMBL/GenBank/DDBJ whole genome shotgun (WGS) entry which is preliminary data.</text>
</comment>
<dbReference type="EC" id="3.5.2.6" evidence="3 8"/>
<comment type="similarity">
    <text evidence="2 8">Belongs to the class-D beta-lactamase family.</text>
</comment>
<dbReference type="InterPro" id="IPR002137">
    <property type="entry name" value="Beta-lactam_class-D_AS"/>
</dbReference>
<keyword evidence="5 8" id="KW-0378">Hydrolase</keyword>
<keyword evidence="6 8" id="KW-0046">Antibiotic resistance</keyword>
<evidence type="ECO:0000256" key="8">
    <source>
        <dbReference type="RuleBase" id="RU361140"/>
    </source>
</evidence>
<dbReference type="Gene3D" id="3.40.710.10">
    <property type="entry name" value="DD-peptidase/beta-lactamase superfamily"/>
    <property type="match status" value="1"/>
</dbReference>
<proteinExistence type="inferred from homology"/>
<dbReference type="InterPro" id="IPR012338">
    <property type="entry name" value="Beta-lactam/transpept-like"/>
</dbReference>
<feature type="modified residue" description="N6-carboxylysine" evidence="7">
    <location>
        <position position="55"/>
    </location>
</feature>
<keyword evidence="4 9" id="KW-0732">Signal</keyword>
<evidence type="ECO:0000256" key="1">
    <source>
        <dbReference type="ARBA" id="ARBA00001526"/>
    </source>
</evidence>
<evidence type="ECO:0000256" key="7">
    <source>
        <dbReference type="PIRSR" id="PIRSR602137-50"/>
    </source>
</evidence>
<evidence type="ECO:0000256" key="9">
    <source>
        <dbReference type="SAM" id="SignalP"/>
    </source>
</evidence>
<reference evidence="11 12" key="1">
    <citation type="submission" date="2016-10" db="EMBL/GenBank/DDBJ databases">
        <title>Comparative genome analysis of multiple Pseudomonas spp. focuses on biocontrol and plant growth promoting traits.</title>
        <authorList>
            <person name="Tao X.-Y."/>
            <person name="Taylor C.G."/>
        </authorList>
    </citation>
    <scope>NUCLEOTIDE SEQUENCE [LARGE SCALE GENOMIC DNA]</scope>
    <source>
        <strain evidence="11 12">37D10</strain>
    </source>
</reference>
<evidence type="ECO:0000256" key="5">
    <source>
        <dbReference type="ARBA" id="ARBA00022801"/>
    </source>
</evidence>
<evidence type="ECO:0000313" key="12">
    <source>
        <dbReference type="Proteomes" id="UP000284684"/>
    </source>
</evidence>